<keyword evidence="1" id="KW-0812">Transmembrane</keyword>
<accession>A0AAN2WPE7</accession>
<feature type="transmembrane region" description="Helical" evidence="1">
    <location>
        <begin position="168"/>
        <end position="189"/>
    </location>
</feature>
<organism evidence="2 3">
    <name type="scientific">Listeria monocytogenes</name>
    <dbReference type="NCBI Taxonomy" id="1639"/>
    <lineage>
        <taxon>Bacteria</taxon>
        <taxon>Bacillati</taxon>
        <taxon>Bacillota</taxon>
        <taxon>Bacilli</taxon>
        <taxon>Bacillales</taxon>
        <taxon>Listeriaceae</taxon>
        <taxon>Listeria</taxon>
    </lineage>
</organism>
<dbReference type="Proteomes" id="UP000332711">
    <property type="component" value="Unassembled WGS sequence"/>
</dbReference>
<comment type="caution">
    <text evidence="2">The sequence shown here is derived from an EMBL/GenBank/DDBJ whole genome shotgun (WGS) entry which is preliminary data.</text>
</comment>
<sequence length="214" mass="23846">MRKPRNELNRSENVSPFKDTFKLIKDYNKFTSNREHAIEILCSLFFSVISVLGAFFFLDNSNRKILELLISLNSSTLAIMAILAGFNMSSLALIGSANLKFLDKINTISNVGSSENDSLLGKIVKVFAFGVILNLILIVIGILISTISEQLLLSEIILSKEAHYFTSISLRIVIFIWITGIFYSLLIAIKNVSLLYNFILALASNSADKKKSNK</sequence>
<feature type="transmembrane region" description="Helical" evidence="1">
    <location>
        <begin position="123"/>
        <end position="148"/>
    </location>
</feature>
<evidence type="ECO:0000313" key="3">
    <source>
        <dbReference type="Proteomes" id="UP000332711"/>
    </source>
</evidence>
<proteinExistence type="predicted"/>
<dbReference type="AlphaFoldDB" id="A0AAN2WPE7"/>
<protein>
    <submittedName>
        <fullName evidence="2">Uncharacterized protein</fullName>
    </submittedName>
</protein>
<evidence type="ECO:0000256" key="1">
    <source>
        <dbReference type="SAM" id="Phobius"/>
    </source>
</evidence>
<gene>
    <name evidence="2" type="ORF">E1X78_13710</name>
</gene>
<keyword evidence="1" id="KW-1133">Transmembrane helix</keyword>
<feature type="transmembrane region" description="Helical" evidence="1">
    <location>
        <begin position="78"/>
        <end position="102"/>
    </location>
</feature>
<keyword evidence="1" id="KW-0472">Membrane</keyword>
<reference evidence="2 3" key="1">
    <citation type="submission" date="2019-03" db="EMBL/GenBank/DDBJ databases">
        <authorList>
            <person name="Ashton P.M."/>
            <person name="Dallman T."/>
            <person name="Nair S."/>
            <person name="De Pinna E."/>
            <person name="Peters T."/>
            <person name="Grant K."/>
        </authorList>
    </citation>
    <scope>NUCLEOTIDE SEQUENCE [LARGE SCALE GENOMIC DNA]</scope>
    <source>
        <strain evidence="2">RL15000440</strain>
    </source>
</reference>
<name>A0AAN2WPE7_LISMN</name>
<evidence type="ECO:0000313" key="2">
    <source>
        <dbReference type="EMBL" id="EAE5605162.1"/>
    </source>
</evidence>
<feature type="transmembrane region" description="Helical" evidence="1">
    <location>
        <begin position="37"/>
        <end position="58"/>
    </location>
</feature>
<dbReference type="RefSeq" id="WP_014931655.1">
    <property type="nucleotide sequence ID" value="NZ_CP068599.1"/>
</dbReference>
<dbReference type="EMBL" id="AAASTI010000009">
    <property type="protein sequence ID" value="EAE5605162.1"/>
    <property type="molecule type" value="Genomic_DNA"/>
</dbReference>